<keyword evidence="3" id="KW-1185">Reference proteome</keyword>
<feature type="chain" id="PRO_5035172511" evidence="1">
    <location>
        <begin position="24"/>
        <end position="472"/>
    </location>
</feature>
<comment type="caution">
    <text evidence="2">The sequence shown here is derived from an EMBL/GenBank/DDBJ whole genome shotgun (WGS) entry which is preliminary data.</text>
</comment>
<proteinExistence type="predicted"/>
<name>A0A8J2LS85_9HEXA</name>
<dbReference type="Proteomes" id="UP000708208">
    <property type="component" value="Unassembled WGS sequence"/>
</dbReference>
<keyword evidence="1" id="KW-0732">Signal</keyword>
<feature type="signal peptide" evidence="1">
    <location>
        <begin position="1"/>
        <end position="23"/>
    </location>
</feature>
<dbReference type="OrthoDB" id="9973045at2759"/>
<evidence type="ECO:0000256" key="1">
    <source>
        <dbReference type="SAM" id="SignalP"/>
    </source>
</evidence>
<reference evidence="2" key="1">
    <citation type="submission" date="2021-06" db="EMBL/GenBank/DDBJ databases">
        <authorList>
            <person name="Hodson N. C."/>
            <person name="Mongue J. A."/>
            <person name="Jaron S. K."/>
        </authorList>
    </citation>
    <scope>NUCLEOTIDE SEQUENCE</scope>
</reference>
<evidence type="ECO:0000313" key="3">
    <source>
        <dbReference type="Proteomes" id="UP000708208"/>
    </source>
</evidence>
<sequence length="472" mass="52954">MGKFNLMLLVLVAVFALSKNTFGENTPNNTATERENTTIITSDNNTVKKTPADDHTSENILYKLQAINSTLAGITSRITSLESQIIGKFGVNRSSPVDPLSFEQKFQRLETNQVILRGKIAALSKDYQHLHHMVGASPRLMKEGEGNVTAIVDISYLIRSNGSSIVDKFPLTEEDGDRLIENLVTYPKARLYIGENHTGDFEEYNFTAAEFEGGCHHLNLKPLRSVDTFGKCVRLFDGGWCRGWSLAIYPGSEDSLKLPKSKLARVESIGPCLRHEFLFDSEKGRIIKNSSDLNTYVPDLNEFSSLRRVRGTTKVSPENGPVSTNYHLGKHDRLEYLSTWIAFYPNNTNNTDGNGVLTSPDKKPGDVLGYAIPPHFGGPSDEVYNIYPSSPSARDKWMGILSQVKAFIEKMKRGMVLEPQPQTVVVGQKFEYENDDSTRPYAFDYHIQFRMSNLEYGVPNLSKILYGRIFNN</sequence>
<dbReference type="AlphaFoldDB" id="A0A8J2LS85"/>
<evidence type="ECO:0000313" key="2">
    <source>
        <dbReference type="EMBL" id="CAG7837068.1"/>
    </source>
</evidence>
<accession>A0A8J2LS85</accession>
<gene>
    <name evidence="2" type="ORF">AFUS01_LOCUS46236</name>
</gene>
<protein>
    <submittedName>
        <fullName evidence="2">Uncharacterized protein</fullName>
    </submittedName>
</protein>
<dbReference type="EMBL" id="CAJVCH010571273">
    <property type="protein sequence ID" value="CAG7837068.1"/>
    <property type="molecule type" value="Genomic_DNA"/>
</dbReference>
<organism evidence="2 3">
    <name type="scientific">Allacma fusca</name>
    <dbReference type="NCBI Taxonomy" id="39272"/>
    <lineage>
        <taxon>Eukaryota</taxon>
        <taxon>Metazoa</taxon>
        <taxon>Ecdysozoa</taxon>
        <taxon>Arthropoda</taxon>
        <taxon>Hexapoda</taxon>
        <taxon>Collembola</taxon>
        <taxon>Symphypleona</taxon>
        <taxon>Sminthuridae</taxon>
        <taxon>Allacma</taxon>
    </lineage>
</organism>